<dbReference type="Gene3D" id="3.40.50.300">
    <property type="entry name" value="P-loop containing nucleotide triphosphate hydrolases"/>
    <property type="match status" value="1"/>
</dbReference>
<keyword evidence="6 9" id="KW-0206">Cytoskeleton</keyword>
<keyword evidence="4 9" id="KW-0067">ATP-binding</keyword>
<keyword evidence="1 9" id="KW-0963">Cytoplasm</keyword>
<feature type="domain" description="MIT" evidence="13">
    <location>
        <begin position="79"/>
        <end position="159"/>
    </location>
</feature>
<evidence type="ECO:0000256" key="5">
    <source>
        <dbReference type="ARBA" id="ARBA00023136"/>
    </source>
</evidence>
<keyword evidence="5 9" id="KW-0472">Membrane</keyword>
<keyword evidence="11" id="KW-0812">Transmembrane</keyword>
<dbReference type="Gene3D" id="1.20.58.80">
    <property type="entry name" value="Phosphotransferase system, lactose/cellobiose-type IIA subunit"/>
    <property type="match status" value="1"/>
</dbReference>
<dbReference type="Proteomes" id="UP000515163">
    <property type="component" value="Unplaced"/>
</dbReference>
<dbReference type="InterPro" id="IPR003593">
    <property type="entry name" value="AAA+_ATPase"/>
</dbReference>
<evidence type="ECO:0000256" key="6">
    <source>
        <dbReference type="ARBA" id="ARBA00023212"/>
    </source>
</evidence>
<feature type="topological domain" description="Cytoplasmic" evidence="9">
    <location>
        <begin position="53"/>
        <end position="584"/>
    </location>
</feature>
<evidence type="ECO:0000256" key="1">
    <source>
        <dbReference type="ARBA" id="ARBA00022490"/>
    </source>
</evidence>
<dbReference type="FunCoup" id="A0A6P8HCI7">
    <property type="interactions" value="2471"/>
</dbReference>
<keyword evidence="7 9" id="KW-0413">Isomerase</keyword>
<evidence type="ECO:0000313" key="15">
    <source>
        <dbReference type="RefSeq" id="XP_031550240.1"/>
    </source>
</evidence>
<feature type="compositionally biased region" description="Low complexity" evidence="10">
    <location>
        <begin position="202"/>
        <end position="236"/>
    </location>
</feature>
<name>A0A6P8HCI7_ACTTE</name>
<dbReference type="GO" id="GO:0051013">
    <property type="term" value="P:microtubule severing"/>
    <property type="evidence" value="ECO:0007669"/>
    <property type="project" value="UniProtKB-UniRule"/>
</dbReference>
<dbReference type="Pfam" id="PF09336">
    <property type="entry name" value="Vps4_C"/>
    <property type="match status" value="1"/>
</dbReference>
<dbReference type="PROSITE" id="PS00674">
    <property type="entry name" value="AAA"/>
    <property type="match status" value="1"/>
</dbReference>
<dbReference type="RefSeq" id="XP_031550240.1">
    <property type="nucleotide sequence ID" value="XM_031694380.1"/>
</dbReference>
<gene>
    <name evidence="15" type="primary">LOC116287701</name>
</gene>
<dbReference type="FunFam" id="3.40.50.300:FF:000093">
    <property type="entry name" value="Fidgetin-like 1"/>
    <property type="match status" value="1"/>
</dbReference>
<dbReference type="SUPFAM" id="SSF52540">
    <property type="entry name" value="P-loop containing nucleoside triphosphate hydrolases"/>
    <property type="match status" value="1"/>
</dbReference>
<dbReference type="InterPro" id="IPR003960">
    <property type="entry name" value="ATPase_AAA_CS"/>
</dbReference>
<dbReference type="InterPro" id="IPR003959">
    <property type="entry name" value="ATPase_AAA_core"/>
</dbReference>
<feature type="transmembrane region" description="Helical" evidence="11">
    <location>
        <begin position="16"/>
        <end position="38"/>
    </location>
</feature>
<dbReference type="GO" id="GO:0005524">
    <property type="term" value="F:ATP binding"/>
    <property type="evidence" value="ECO:0007669"/>
    <property type="project" value="UniProtKB-UniRule"/>
</dbReference>
<feature type="compositionally biased region" description="Polar residues" evidence="10">
    <location>
        <begin position="174"/>
        <end position="189"/>
    </location>
</feature>
<dbReference type="GO" id="GO:0016887">
    <property type="term" value="F:ATP hydrolysis activity"/>
    <property type="evidence" value="ECO:0007669"/>
    <property type="project" value="InterPro"/>
</dbReference>
<dbReference type="GO" id="GO:0005813">
    <property type="term" value="C:centrosome"/>
    <property type="evidence" value="ECO:0007669"/>
    <property type="project" value="UniProtKB-SubCell"/>
</dbReference>
<evidence type="ECO:0000259" key="13">
    <source>
        <dbReference type="SMART" id="SM00745"/>
    </source>
</evidence>
<evidence type="ECO:0000256" key="7">
    <source>
        <dbReference type="ARBA" id="ARBA00023235"/>
    </source>
</evidence>
<evidence type="ECO:0000256" key="9">
    <source>
        <dbReference type="HAMAP-Rule" id="MF_03021"/>
    </source>
</evidence>
<feature type="compositionally biased region" description="Basic and acidic residues" evidence="10">
    <location>
        <begin position="266"/>
        <end position="279"/>
    </location>
</feature>
<evidence type="ECO:0000256" key="10">
    <source>
        <dbReference type="SAM" id="MobiDB-lite"/>
    </source>
</evidence>
<dbReference type="FunFam" id="1.20.58.80:FF:000006">
    <property type="entry name" value="Spastin"/>
    <property type="match status" value="1"/>
</dbReference>
<dbReference type="GO" id="GO:0005819">
    <property type="term" value="C:spindle"/>
    <property type="evidence" value="ECO:0007669"/>
    <property type="project" value="UniProtKB-UniRule"/>
</dbReference>
<comment type="subunit">
    <text evidence="9">Homohexamer. The homohexamer is stabilized by ATP-binding. The homohexamer may adopt a ring conformation through which microtubules pass prior to being severed. Interacts with microtubules.</text>
</comment>
<keyword evidence="14" id="KW-1185">Reference proteome</keyword>
<dbReference type="InParanoid" id="A0A6P8HCI7"/>
<dbReference type="GO" id="GO:0031117">
    <property type="term" value="P:positive regulation of microtubule depolymerization"/>
    <property type="evidence" value="ECO:0007669"/>
    <property type="project" value="UniProtKB-UniRule"/>
</dbReference>
<comment type="similarity">
    <text evidence="9">Belongs to the AAA ATPase family. Spastin subfamily.</text>
</comment>
<dbReference type="KEGG" id="aten:116287701"/>
<dbReference type="InterPro" id="IPR017179">
    <property type="entry name" value="Spastin"/>
</dbReference>
<dbReference type="SMART" id="SM00745">
    <property type="entry name" value="MIT"/>
    <property type="match status" value="1"/>
</dbReference>
<comment type="function">
    <text evidence="9">ATP-dependent microtubule severing protein. Microtubule severing may promote reorganization of cellular microtubule arrays and the release of microtubules from the microtubule organizing center following nucleation.</text>
</comment>
<dbReference type="Gene3D" id="1.10.8.60">
    <property type="match status" value="1"/>
</dbReference>
<feature type="topological domain" description="Cytoplasmic" evidence="9">
    <location>
        <begin position="1"/>
        <end position="24"/>
    </location>
</feature>
<dbReference type="FunFam" id="1.10.8.60:FF:000022">
    <property type="entry name" value="Fidgetin like 1"/>
    <property type="match status" value="1"/>
</dbReference>
<feature type="region of interest" description="Disordered" evidence="10">
    <location>
        <begin position="169"/>
        <end position="279"/>
    </location>
</feature>
<dbReference type="PANTHER" id="PTHR23074:SF86">
    <property type="entry name" value="SPASTIN"/>
    <property type="match status" value="1"/>
</dbReference>
<evidence type="ECO:0000256" key="4">
    <source>
        <dbReference type="ARBA" id="ARBA00022840"/>
    </source>
</evidence>
<organism evidence="14 15">
    <name type="scientific">Actinia tenebrosa</name>
    <name type="common">Australian red waratah sea anemone</name>
    <dbReference type="NCBI Taxonomy" id="6105"/>
    <lineage>
        <taxon>Eukaryota</taxon>
        <taxon>Metazoa</taxon>
        <taxon>Cnidaria</taxon>
        <taxon>Anthozoa</taxon>
        <taxon>Hexacorallia</taxon>
        <taxon>Actiniaria</taxon>
        <taxon>Actiniidae</taxon>
        <taxon>Actinia</taxon>
    </lineage>
</organism>
<evidence type="ECO:0000313" key="14">
    <source>
        <dbReference type="Proteomes" id="UP000515163"/>
    </source>
</evidence>
<dbReference type="GO" id="GO:0008568">
    <property type="term" value="F:microtubule severing ATPase activity"/>
    <property type="evidence" value="ECO:0007669"/>
    <property type="project" value="UniProtKB-UniRule"/>
</dbReference>
<dbReference type="InterPro" id="IPR027417">
    <property type="entry name" value="P-loop_NTPase"/>
</dbReference>
<evidence type="ECO:0000259" key="12">
    <source>
        <dbReference type="SMART" id="SM00382"/>
    </source>
</evidence>
<accession>A0A6P8HCI7</accession>
<dbReference type="GO" id="GO:0034214">
    <property type="term" value="P:protein hexamerization"/>
    <property type="evidence" value="ECO:0007669"/>
    <property type="project" value="UniProtKB-UniRule"/>
</dbReference>
<feature type="region of interest" description="Disordered" evidence="10">
    <location>
        <begin position="48"/>
        <end position="69"/>
    </location>
</feature>
<reference evidence="15" key="1">
    <citation type="submission" date="2025-08" db="UniProtKB">
        <authorList>
            <consortium name="RefSeq"/>
        </authorList>
    </citation>
    <scope>IDENTIFICATION</scope>
    <source>
        <tissue evidence="15">Tentacle</tissue>
    </source>
</reference>
<dbReference type="CDD" id="cd19524">
    <property type="entry name" value="RecA-like_spastin"/>
    <property type="match status" value="1"/>
</dbReference>
<dbReference type="GO" id="GO:0016020">
    <property type="term" value="C:membrane"/>
    <property type="evidence" value="ECO:0007669"/>
    <property type="project" value="UniProtKB-SubCell"/>
</dbReference>
<dbReference type="AlphaFoldDB" id="A0A6P8HCI7"/>
<evidence type="ECO:0000256" key="3">
    <source>
        <dbReference type="ARBA" id="ARBA00022741"/>
    </source>
</evidence>
<feature type="domain" description="AAA+ ATPase" evidence="12">
    <location>
        <begin position="343"/>
        <end position="479"/>
    </location>
</feature>
<dbReference type="GO" id="GO:0005874">
    <property type="term" value="C:microtubule"/>
    <property type="evidence" value="ECO:0007669"/>
    <property type="project" value="UniProtKB-UniRule"/>
</dbReference>
<dbReference type="Pfam" id="PF17862">
    <property type="entry name" value="AAA_lid_3"/>
    <property type="match status" value="1"/>
</dbReference>
<sequence>MSEHDLGGVFLAVYKWLLGCVSWLYCGLFLVFGTFVWHKFSGRRLRQRPNREMASKASSKTPAKADESLQNLPSPVRDVRVHHNNAYACIAKALEVDENKGSTLQTKKRVVDLYRRGIKELEDALAIDLTGKGEDWDKARRLQDKMETTHESARDRMDELVAHLLSADMMDDPSPSTRRPQTAPSSVKTTVIKKTRRNKAVNPNSNNDNSNARSSSSGTSITSSSSNSSELSSTSNARIRTTAGGPAAQRKYNSQPYRAPRARARSAADHTKQSRITEQKKKISYLKGIESKLANIIMDEILESGPTVRFDDIAGVDVAKKALREIVILPSLRPELFTGLRAPARGLLLFGPPGNGKTMLAKAVASEAQATFFNISAATLTSKWVGEGEKLVRALFAVARELQPSIIFIDEIDSLLTERREGEQEHSRRLKTELLVSFDGVIGDPDERILVMGATNRPQELDDAALRRLVKRVYVPLPDRETRKILLSKLLAKHQNPLSSYELDRLAAMTEGYSGSDLTALAKEAALEPIRGLKPDDLSSMDVREVRNITFQDFQHSLRTIRVSVSPESIRSYEQWNATYGCNA</sequence>
<proteinExistence type="inferred from homology"/>
<dbReference type="GO" id="GO:0005737">
    <property type="term" value="C:cytoplasm"/>
    <property type="evidence" value="ECO:0007669"/>
    <property type="project" value="UniProtKB-UniRule"/>
</dbReference>
<evidence type="ECO:0000256" key="2">
    <source>
        <dbReference type="ARBA" id="ARBA00022701"/>
    </source>
</evidence>
<protein>
    <recommendedName>
        <fullName evidence="9">Spastin</fullName>
        <ecNumber evidence="9">5.6.1.1</ecNumber>
    </recommendedName>
</protein>
<dbReference type="SMART" id="SM00382">
    <property type="entry name" value="AAA"/>
    <property type="match status" value="1"/>
</dbReference>
<dbReference type="InterPro" id="IPR050304">
    <property type="entry name" value="MT-severing_AAA_ATPase"/>
</dbReference>
<keyword evidence="2 9" id="KW-0493">Microtubule</keyword>
<feature type="binding site" evidence="9">
    <location>
        <begin position="351"/>
        <end position="358"/>
    </location>
    <ligand>
        <name>ATP</name>
        <dbReference type="ChEBI" id="CHEBI:30616"/>
    </ligand>
</feature>
<comment type="catalytic activity">
    <reaction evidence="8 9">
        <text>n ATP + n H2O + a microtubule = n ADP + n phosphate + (n+1) alpha/beta tubulin heterodimers.</text>
        <dbReference type="EC" id="5.6.1.1"/>
    </reaction>
</comment>
<dbReference type="InterPro" id="IPR041569">
    <property type="entry name" value="AAA_lid_3"/>
</dbReference>
<dbReference type="InterPro" id="IPR015415">
    <property type="entry name" value="Spast_Vps4_C"/>
</dbReference>
<comment type="caution">
    <text evidence="9">Lacks conserved residue(s) required for the propagation of feature annotation.</text>
</comment>
<dbReference type="GO" id="GO:0008017">
    <property type="term" value="F:microtubule binding"/>
    <property type="evidence" value="ECO:0007669"/>
    <property type="project" value="UniProtKB-UniRule"/>
</dbReference>
<comment type="subcellular location">
    <subcellularLocation>
        <location evidence="9">Membrane</location>
        <topology evidence="9">Peripheral membrane protein</topology>
    </subcellularLocation>
    <subcellularLocation>
        <location evidence="9">Cytoplasm</location>
        <location evidence="9">Cytoskeleton</location>
        <location evidence="9">Microtubule organizing center</location>
        <location evidence="9">Centrosome</location>
    </subcellularLocation>
    <subcellularLocation>
        <location evidence="9">Cytoplasm</location>
        <location evidence="9">Cytoskeleton</location>
    </subcellularLocation>
    <text evidence="9">Forms an intramembrane hairpin-like structure in the membrane.</text>
</comment>
<dbReference type="PANTHER" id="PTHR23074">
    <property type="entry name" value="AAA DOMAIN-CONTAINING"/>
    <property type="match status" value="1"/>
</dbReference>
<evidence type="ECO:0000256" key="8">
    <source>
        <dbReference type="ARBA" id="ARBA00036378"/>
    </source>
</evidence>
<dbReference type="EC" id="5.6.1.1" evidence="9"/>
<dbReference type="OrthoDB" id="10251136at2759"/>
<dbReference type="Pfam" id="PF00004">
    <property type="entry name" value="AAA"/>
    <property type="match status" value="1"/>
</dbReference>
<dbReference type="InterPro" id="IPR007330">
    <property type="entry name" value="MIT_dom"/>
</dbReference>
<evidence type="ECO:0000256" key="11">
    <source>
        <dbReference type="SAM" id="Phobius"/>
    </source>
</evidence>
<keyword evidence="11" id="KW-1133">Transmembrane helix</keyword>
<dbReference type="GeneID" id="116287701"/>
<keyword evidence="3 9" id="KW-0547">Nucleotide-binding</keyword>
<dbReference type="HAMAP" id="MF_03021">
    <property type="entry name" value="Spastin"/>
    <property type="match status" value="1"/>
</dbReference>